<protein>
    <submittedName>
        <fullName evidence="1">Tautomerase family protein</fullName>
    </submittedName>
</protein>
<dbReference type="Pfam" id="PF14552">
    <property type="entry name" value="Tautomerase_2"/>
    <property type="match status" value="1"/>
</dbReference>
<reference evidence="1 2" key="1">
    <citation type="submission" date="2017-10" db="EMBL/GenBank/DDBJ databases">
        <title>Genomics of the genus Arcobacter.</title>
        <authorList>
            <person name="Perez-Cataluna A."/>
            <person name="Figueras M.J."/>
        </authorList>
    </citation>
    <scope>NUCLEOTIDE SEQUENCE [LARGE SCALE GENOMIC DNA]</scope>
    <source>
        <strain evidence="1 2">CECT 8441</strain>
    </source>
</reference>
<evidence type="ECO:0000313" key="1">
    <source>
        <dbReference type="EMBL" id="RXK04553.1"/>
    </source>
</evidence>
<accession>A0A4Q1ATK7</accession>
<sequence>MPFVRIYTNTKSKEEKMNISDSIHSSLMKHFHIPLKDKFHVFTQVNKENLVFPDEYLNVKYKEIIYINILCKEGRTIEQKKNLYKACSEAIEKSTSYSKSSVFISISETSIENWSFGDGLAQMLEI</sequence>
<gene>
    <name evidence="1" type="ORF">CRV07_10380</name>
</gene>
<dbReference type="InterPro" id="IPR037479">
    <property type="entry name" value="Tauto_MSAD"/>
</dbReference>
<dbReference type="InterPro" id="IPR014347">
    <property type="entry name" value="Tautomerase/MIF_sf"/>
</dbReference>
<name>A0A4Q1ATK7_9BACT</name>
<proteinExistence type="predicted"/>
<dbReference type="AlphaFoldDB" id="A0A4Q1ATK7"/>
<dbReference type="Gene3D" id="3.30.429.10">
    <property type="entry name" value="Macrophage Migration Inhibitory Factor"/>
    <property type="match status" value="1"/>
</dbReference>
<dbReference type="RefSeq" id="WP_129087614.1">
    <property type="nucleotide sequence ID" value="NZ_CP053836.1"/>
</dbReference>
<dbReference type="EMBL" id="PDKK01000009">
    <property type="protein sequence ID" value="RXK04553.1"/>
    <property type="molecule type" value="Genomic_DNA"/>
</dbReference>
<comment type="caution">
    <text evidence="1">The sequence shown here is derived from an EMBL/GenBank/DDBJ whole genome shotgun (WGS) entry which is preliminary data.</text>
</comment>
<dbReference type="SUPFAM" id="SSF55331">
    <property type="entry name" value="Tautomerase/MIF"/>
    <property type="match status" value="1"/>
</dbReference>
<dbReference type="OrthoDB" id="9804765at2"/>
<keyword evidence="2" id="KW-1185">Reference proteome</keyword>
<evidence type="ECO:0000313" key="2">
    <source>
        <dbReference type="Proteomes" id="UP000289758"/>
    </source>
</evidence>
<organism evidence="1 2">
    <name type="scientific">Halarcobacter ebronensis</name>
    <dbReference type="NCBI Taxonomy" id="1462615"/>
    <lineage>
        <taxon>Bacteria</taxon>
        <taxon>Pseudomonadati</taxon>
        <taxon>Campylobacterota</taxon>
        <taxon>Epsilonproteobacteria</taxon>
        <taxon>Campylobacterales</taxon>
        <taxon>Arcobacteraceae</taxon>
        <taxon>Halarcobacter</taxon>
    </lineage>
</organism>
<dbReference type="PANTHER" id="PTHR38460">
    <property type="entry name" value="TAUTOMERASE YOLI-RELATED"/>
    <property type="match status" value="1"/>
</dbReference>
<dbReference type="Proteomes" id="UP000289758">
    <property type="component" value="Unassembled WGS sequence"/>
</dbReference>
<dbReference type="PANTHER" id="PTHR38460:SF1">
    <property type="entry name" value="TAUTOMERASE YOLI-RELATED"/>
    <property type="match status" value="1"/>
</dbReference>